<feature type="domain" description="IclR-ED" evidence="5">
    <location>
        <begin position="66"/>
        <end position="247"/>
    </location>
</feature>
<keyword evidence="3" id="KW-0804">Transcription</keyword>
<protein>
    <submittedName>
        <fullName evidence="6">IclR family transcriptional regulator</fullName>
    </submittedName>
</protein>
<evidence type="ECO:0000313" key="7">
    <source>
        <dbReference type="Proteomes" id="UP000231553"/>
    </source>
</evidence>
<evidence type="ECO:0000313" key="6">
    <source>
        <dbReference type="EMBL" id="PJE34831.1"/>
    </source>
</evidence>
<organism evidence="6 7">
    <name type="scientific">Pseudooceanicola lipolyticus</name>
    <dbReference type="NCBI Taxonomy" id="2029104"/>
    <lineage>
        <taxon>Bacteria</taxon>
        <taxon>Pseudomonadati</taxon>
        <taxon>Pseudomonadota</taxon>
        <taxon>Alphaproteobacteria</taxon>
        <taxon>Rhodobacterales</taxon>
        <taxon>Paracoccaceae</taxon>
        <taxon>Pseudooceanicola</taxon>
    </lineage>
</organism>
<dbReference type="PROSITE" id="PS51078">
    <property type="entry name" value="ICLR_ED"/>
    <property type="match status" value="1"/>
</dbReference>
<dbReference type="SMART" id="SM00346">
    <property type="entry name" value="HTH_ICLR"/>
    <property type="match status" value="1"/>
</dbReference>
<sequence length="259" mass="28001">MTVRQIENLVALLEYFAERQKPATLADIVRQFDWPRSSAFNILTTLIEAGYLYEPRARGGYYPTQRWLQLGQALAEGEPVPEALRNIIRNLAATTGETAWISAPSSLFAVFLDVVEATAAVRYAAAPGQRVPIHITASGQALLSKMPPQDRDVLLRKVSFGHWGPKAPQSIAEVQAALTEGSARGWFHSAAAYSPDLGGVSVPVVIGERIFSLTVAGPLYRVAEMAETHATAIHDAIATEFGRDHSTATLTGLEPPARA</sequence>
<name>A0A2M8IWB9_9RHOB</name>
<dbReference type="GO" id="GO:0003700">
    <property type="term" value="F:DNA-binding transcription factor activity"/>
    <property type="evidence" value="ECO:0007669"/>
    <property type="project" value="TreeGrafter"/>
</dbReference>
<dbReference type="OrthoDB" id="9807558at2"/>
<evidence type="ECO:0000259" key="4">
    <source>
        <dbReference type="PROSITE" id="PS51077"/>
    </source>
</evidence>
<feature type="domain" description="HTH iclR-type" evidence="4">
    <location>
        <begin position="3"/>
        <end position="65"/>
    </location>
</feature>
<dbReference type="Pfam" id="PF01614">
    <property type="entry name" value="IclR_C"/>
    <property type="match status" value="1"/>
</dbReference>
<dbReference type="InterPro" id="IPR014757">
    <property type="entry name" value="Tscrpt_reg_IclR_C"/>
</dbReference>
<dbReference type="InterPro" id="IPR036388">
    <property type="entry name" value="WH-like_DNA-bd_sf"/>
</dbReference>
<dbReference type="PANTHER" id="PTHR30136:SF35">
    <property type="entry name" value="HTH-TYPE TRANSCRIPTIONAL REGULATOR RV1719"/>
    <property type="match status" value="1"/>
</dbReference>
<evidence type="ECO:0000256" key="1">
    <source>
        <dbReference type="ARBA" id="ARBA00023015"/>
    </source>
</evidence>
<dbReference type="InterPro" id="IPR036390">
    <property type="entry name" value="WH_DNA-bd_sf"/>
</dbReference>
<comment type="caution">
    <text evidence="6">The sequence shown here is derived from an EMBL/GenBank/DDBJ whole genome shotgun (WGS) entry which is preliminary data.</text>
</comment>
<dbReference type="Gene3D" id="1.10.10.10">
    <property type="entry name" value="Winged helix-like DNA-binding domain superfamily/Winged helix DNA-binding domain"/>
    <property type="match status" value="1"/>
</dbReference>
<keyword evidence="2" id="KW-0238">DNA-binding</keyword>
<dbReference type="PANTHER" id="PTHR30136">
    <property type="entry name" value="HELIX-TURN-HELIX TRANSCRIPTIONAL REGULATOR, ICLR FAMILY"/>
    <property type="match status" value="1"/>
</dbReference>
<evidence type="ECO:0000256" key="2">
    <source>
        <dbReference type="ARBA" id="ARBA00023125"/>
    </source>
</evidence>
<reference evidence="6 7" key="1">
    <citation type="journal article" date="2018" name="Int. J. Syst. Evol. Microbiol.">
        <title>Pseudooceanicola lipolyticus sp. nov., a marine alphaproteobacterium, reclassification of Oceanicola flagellatus as Pseudooceanicola flagellatus comb. nov. and emended description of the genus Pseudooceanicola.</title>
        <authorList>
            <person name="Huang M.-M."/>
            <person name="Guo L.-L."/>
            <person name="Wu Y.-H."/>
            <person name="Lai Q.-L."/>
            <person name="Shao Z.-Z."/>
            <person name="Wang C.-S."/>
            <person name="Wu M."/>
            <person name="Xu X.-W."/>
        </authorList>
    </citation>
    <scope>NUCLEOTIDE SEQUENCE [LARGE SCALE GENOMIC DNA]</scope>
    <source>
        <strain evidence="6 7">157</strain>
    </source>
</reference>
<dbReference type="EMBL" id="PGTB01000136">
    <property type="protein sequence ID" value="PJE34831.1"/>
    <property type="molecule type" value="Genomic_DNA"/>
</dbReference>
<dbReference type="Pfam" id="PF09339">
    <property type="entry name" value="HTH_IclR"/>
    <property type="match status" value="1"/>
</dbReference>
<dbReference type="InterPro" id="IPR050707">
    <property type="entry name" value="HTH_MetabolicPath_Reg"/>
</dbReference>
<keyword evidence="7" id="KW-1185">Reference proteome</keyword>
<dbReference type="InterPro" id="IPR005471">
    <property type="entry name" value="Tscrpt_reg_IclR_N"/>
</dbReference>
<keyword evidence="1" id="KW-0805">Transcription regulation</keyword>
<dbReference type="Proteomes" id="UP000231553">
    <property type="component" value="Unassembled WGS sequence"/>
</dbReference>
<proteinExistence type="predicted"/>
<accession>A0A2M8IWB9</accession>
<dbReference type="Gene3D" id="3.30.450.40">
    <property type="match status" value="1"/>
</dbReference>
<dbReference type="PROSITE" id="PS51077">
    <property type="entry name" value="HTH_ICLR"/>
    <property type="match status" value="1"/>
</dbReference>
<dbReference type="InterPro" id="IPR029016">
    <property type="entry name" value="GAF-like_dom_sf"/>
</dbReference>
<dbReference type="SUPFAM" id="SSF46785">
    <property type="entry name" value="Winged helix' DNA-binding domain"/>
    <property type="match status" value="1"/>
</dbReference>
<dbReference type="GO" id="GO:0003677">
    <property type="term" value="F:DNA binding"/>
    <property type="evidence" value="ECO:0007669"/>
    <property type="project" value="UniProtKB-KW"/>
</dbReference>
<evidence type="ECO:0000256" key="3">
    <source>
        <dbReference type="ARBA" id="ARBA00023163"/>
    </source>
</evidence>
<dbReference type="SUPFAM" id="SSF55781">
    <property type="entry name" value="GAF domain-like"/>
    <property type="match status" value="1"/>
</dbReference>
<gene>
    <name evidence="6" type="ORF">CVM52_20275</name>
</gene>
<dbReference type="AlphaFoldDB" id="A0A2M8IWB9"/>
<dbReference type="RefSeq" id="WP_100164239.1">
    <property type="nucleotide sequence ID" value="NZ_PGTB01000136.1"/>
</dbReference>
<evidence type="ECO:0000259" key="5">
    <source>
        <dbReference type="PROSITE" id="PS51078"/>
    </source>
</evidence>
<dbReference type="GO" id="GO:0045892">
    <property type="term" value="P:negative regulation of DNA-templated transcription"/>
    <property type="evidence" value="ECO:0007669"/>
    <property type="project" value="TreeGrafter"/>
</dbReference>